<feature type="region of interest" description="Disordered" evidence="1">
    <location>
        <begin position="342"/>
        <end position="362"/>
    </location>
</feature>
<dbReference type="Proteomes" id="UP000179807">
    <property type="component" value="Unassembled WGS sequence"/>
</dbReference>
<comment type="caution">
    <text evidence="2">The sequence shown here is derived from an EMBL/GenBank/DDBJ whole genome shotgun (WGS) entry which is preliminary data.</text>
</comment>
<feature type="region of interest" description="Disordered" evidence="1">
    <location>
        <begin position="194"/>
        <end position="231"/>
    </location>
</feature>
<evidence type="ECO:0000313" key="3">
    <source>
        <dbReference type="Proteomes" id="UP000179807"/>
    </source>
</evidence>
<dbReference type="RefSeq" id="XP_068352537.1">
    <property type="nucleotide sequence ID" value="XM_068509478.1"/>
</dbReference>
<dbReference type="EMBL" id="MLAK01001006">
    <property type="protein sequence ID" value="OHS99400.1"/>
    <property type="molecule type" value="Genomic_DNA"/>
</dbReference>
<organism evidence="2 3">
    <name type="scientific">Tritrichomonas foetus</name>
    <dbReference type="NCBI Taxonomy" id="1144522"/>
    <lineage>
        <taxon>Eukaryota</taxon>
        <taxon>Metamonada</taxon>
        <taxon>Parabasalia</taxon>
        <taxon>Tritrichomonadida</taxon>
        <taxon>Tritrichomonadidae</taxon>
        <taxon>Tritrichomonas</taxon>
    </lineage>
</organism>
<protein>
    <submittedName>
        <fullName evidence="2">Uncharacterized protein</fullName>
    </submittedName>
</protein>
<gene>
    <name evidence="2" type="ORF">TRFO_34116</name>
</gene>
<reference evidence="2" key="1">
    <citation type="submission" date="2016-10" db="EMBL/GenBank/DDBJ databases">
        <authorList>
            <person name="Benchimol M."/>
            <person name="Almeida L.G."/>
            <person name="Vasconcelos A.T."/>
            <person name="Perreira-Neves A."/>
            <person name="Rosa I.A."/>
            <person name="Tasca T."/>
            <person name="Bogo M.R."/>
            <person name="de Souza W."/>
        </authorList>
    </citation>
    <scope>NUCLEOTIDE SEQUENCE [LARGE SCALE GENOMIC DNA]</scope>
    <source>
        <strain evidence="2">K</strain>
    </source>
</reference>
<keyword evidence="3" id="KW-1185">Reference proteome</keyword>
<feature type="compositionally biased region" description="Basic and acidic residues" evidence="1">
    <location>
        <begin position="209"/>
        <end position="223"/>
    </location>
</feature>
<dbReference type="GeneID" id="94844182"/>
<name>A0A1J4JJQ9_9EUKA</name>
<dbReference type="AlphaFoldDB" id="A0A1J4JJQ9"/>
<evidence type="ECO:0000256" key="1">
    <source>
        <dbReference type="SAM" id="MobiDB-lite"/>
    </source>
</evidence>
<sequence length="362" mass="41979">MDKFLASLGDEADQYTQDTVSAEMSATSITTHYYELQKKARQKISLISVETKIRAFAPQKVRLNGAKKVQKKQPKKSKKVKSNIQKNIDIENSTIEFNKNTEKFYLSGNIQKHDENEENQENESETNEEHFSIENNFYNEQENFKLSRNYLNNEQENFKLSKNNINNDQDVNNEQVVNNDQDLNNELINFPFENEKENKNHAKTQKIKIKNEKPNKKQKEKARSQLIRKSADTKALQNARSINHRPMKTAPINKKEGVGNINQFRHSSFGIYTGITHPYPNSSRLFVPPHPFVMSPAMGGEGYNFQDFDHFTDLPPIKPYRRTGVNSRTPFFAKIFAEKQGNRPKMDLDELPEETPRQATTM</sequence>
<dbReference type="VEuPathDB" id="TrichDB:TRFO_34116"/>
<proteinExistence type="predicted"/>
<evidence type="ECO:0000313" key="2">
    <source>
        <dbReference type="EMBL" id="OHS99400.1"/>
    </source>
</evidence>
<accession>A0A1J4JJQ9</accession>